<dbReference type="eggNOG" id="COG0318">
    <property type="taxonomic scope" value="Bacteria"/>
</dbReference>
<dbReference type="GO" id="GO:0004467">
    <property type="term" value="F:long-chain fatty acid-CoA ligase activity"/>
    <property type="evidence" value="ECO:0007669"/>
    <property type="project" value="UniProtKB-EC"/>
</dbReference>
<feature type="domain" description="AMP-dependent synthetase/ligase" evidence="2">
    <location>
        <begin position="19"/>
        <end position="383"/>
    </location>
</feature>
<dbReference type="Pfam" id="PF13193">
    <property type="entry name" value="AMP-binding_C"/>
    <property type="match status" value="1"/>
</dbReference>
<dbReference type="Proteomes" id="UP000005459">
    <property type="component" value="Unassembled WGS sequence"/>
</dbReference>
<feature type="region of interest" description="Disordered" evidence="1">
    <location>
        <begin position="513"/>
        <end position="536"/>
    </location>
</feature>
<dbReference type="AlphaFoldDB" id="F9UAU4"/>
<dbReference type="InterPro" id="IPR020845">
    <property type="entry name" value="AMP-binding_CS"/>
</dbReference>
<dbReference type="PROSITE" id="PS00455">
    <property type="entry name" value="AMP_BINDING"/>
    <property type="match status" value="1"/>
</dbReference>
<dbReference type="Pfam" id="PF00501">
    <property type="entry name" value="AMP-binding"/>
    <property type="match status" value="1"/>
</dbReference>
<dbReference type="InterPro" id="IPR000873">
    <property type="entry name" value="AMP-dep_synth/lig_dom"/>
</dbReference>
<feature type="domain" description="AMP-binding enzyme C-terminal" evidence="3">
    <location>
        <begin position="439"/>
        <end position="514"/>
    </location>
</feature>
<dbReference type="RefSeq" id="WP_007192856.1">
    <property type="nucleotide sequence ID" value="NZ_AFWV01000006.1"/>
</dbReference>
<dbReference type="InterPro" id="IPR025110">
    <property type="entry name" value="AMP-bd_C"/>
</dbReference>
<dbReference type="Gene3D" id="3.40.50.12780">
    <property type="entry name" value="N-terminal domain of ligase-like"/>
    <property type="match status" value="1"/>
</dbReference>
<evidence type="ECO:0000313" key="5">
    <source>
        <dbReference type="Proteomes" id="UP000005459"/>
    </source>
</evidence>
<dbReference type="STRING" id="768671.ThimaDRAFT_1980"/>
<dbReference type="OrthoDB" id="5296889at2"/>
<proteinExistence type="predicted"/>
<dbReference type="PANTHER" id="PTHR43767">
    <property type="entry name" value="LONG-CHAIN-FATTY-ACID--COA LIGASE"/>
    <property type="match status" value="1"/>
</dbReference>
<gene>
    <name evidence="4" type="ORF">ThimaDRAFT_1980</name>
</gene>
<dbReference type="InterPro" id="IPR042099">
    <property type="entry name" value="ANL_N_sf"/>
</dbReference>
<keyword evidence="4" id="KW-0436">Ligase</keyword>
<dbReference type="PANTHER" id="PTHR43767:SF10">
    <property type="entry name" value="SURFACTIN SYNTHASE SUBUNIT 1"/>
    <property type="match status" value="1"/>
</dbReference>
<organism evidence="4 5">
    <name type="scientific">Thiocapsa marina 5811</name>
    <dbReference type="NCBI Taxonomy" id="768671"/>
    <lineage>
        <taxon>Bacteria</taxon>
        <taxon>Pseudomonadati</taxon>
        <taxon>Pseudomonadota</taxon>
        <taxon>Gammaproteobacteria</taxon>
        <taxon>Chromatiales</taxon>
        <taxon>Chromatiaceae</taxon>
        <taxon>Thiocapsa</taxon>
    </lineage>
</organism>
<protein>
    <submittedName>
        <fullName evidence="4">Long-chain-fatty-acid--CoA ligase</fullName>
        <ecNumber evidence="4">6.2.1.3</ecNumber>
    </submittedName>
</protein>
<accession>F9UAU4</accession>
<dbReference type="InterPro" id="IPR045851">
    <property type="entry name" value="AMP-bd_C_sf"/>
</dbReference>
<dbReference type="EC" id="6.2.1.3" evidence="4"/>
<dbReference type="InterPro" id="IPR050237">
    <property type="entry name" value="ATP-dep_AMP-bd_enzyme"/>
</dbReference>
<keyword evidence="5" id="KW-1185">Reference proteome</keyword>
<sequence length="536" mass="58761">MLPDHRPYRALLHECLAIAAMESPEKTALHVGTETCSYRMLAERSDRLAAALQDRGLRRGDRVAIFMDNTIPCAISIFAVLKAGGVFVVINPQTKHDKLSFIANDCSIRHLITDVHLAKVAIAASAHVPTLTHIIFSGDGAERPSREGVATEWLEEVLACSTTGMRSPGTIPTDLAALIYTSGSTGNPKGVMQTHQSMVFSVGSLTEYQRLSADDVMLNLLPLAFDYGLYQLLMSVSLGAALVLERSFTYPAEVFTRMTRHRVTVFPGVPTIFAMMIAAHQRRPLEFPDVRRVTNTAAALPPSQFPVIRDIFPNALIYAMYGLTECKRVSYLPPELLDAKPGSVGIAIPGTEVYLRSPSGESVEPGAPGILHVRGPHVMRGYWNNVARTEKMLREGDIPGERVLCTGDWFRMDEDGYLYFISRSDDIIKTRGEKVSPAEVEAVLCAIPGIEEAAVIGVADEVLGQAICAFVVPSSGVVFDERRLRRELASNLENYMVPRDILLRETLPKNPNGKIDRKALAGTCDQEETQHDSATS</sequence>
<dbReference type="EMBL" id="AFWV01000006">
    <property type="protein sequence ID" value="EGV18562.1"/>
    <property type="molecule type" value="Genomic_DNA"/>
</dbReference>
<evidence type="ECO:0000259" key="3">
    <source>
        <dbReference type="Pfam" id="PF13193"/>
    </source>
</evidence>
<evidence type="ECO:0000256" key="1">
    <source>
        <dbReference type="SAM" id="MobiDB-lite"/>
    </source>
</evidence>
<evidence type="ECO:0000259" key="2">
    <source>
        <dbReference type="Pfam" id="PF00501"/>
    </source>
</evidence>
<reference evidence="4 5" key="1">
    <citation type="submission" date="2011-06" db="EMBL/GenBank/DDBJ databases">
        <title>The draft genome of Thiocapsa marina 5811.</title>
        <authorList>
            <consortium name="US DOE Joint Genome Institute (JGI-PGF)"/>
            <person name="Lucas S."/>
            <person name="Han J."/>
            <person name="Cheng J.-F."/>
            <person name="Goodwin L."/>
            <person name="Pitluck S."/>
            <person name="Peters L."/>
            <person name="Land M.L."/>
            <person name="Hauser L."/>
            <person name="Vogl K."/>
            <person name="Liu Z."/>
            <person name="Imhoff J."/>
            <person name="Thiel V."/>
            <person name="Frigaard N.-U."/>
            <person name="Bryant D."/>
            <person name="Woyke T.J."/>
        </authorList>
    </citation>
    <scope>NUCLEOTIDE SEQUENCE [LARGE SCALE GENOMIC DNA]</scope>
    <source>
        <strain evidence="4 5">5811</strain>
    </source>
</reference>
<evidence type="ECO:0000313" key="4">
    <source>
        <dbReference type="EMBL" id="EGV18562.1"/>
    </source>
</evidence>
<name>F9UAU4_9GAMM</name>
<dbReference type="Gene3D" id="3.30.300.30">
    <property type="match status" value="1"/>
</dbReference>
<dbReference type="PATRIC" id="fig|768671.3.peg.2096"/>
<dbReference type="SUPFAM" id="SSF56801">
    <property type="entry name" value="Acetyl-CoA synthetase-like"/>
    <property type="match status" value="1"/>
</dbReference>